<evidence type="ECO:0000313" key="4">
    <source>
        <dbReference type="Proteomes" id="UP001219934"/>
    </source>
</evidence>
<dbReference type="EMBL" id="JAPTMU010000010">
    <property type="protein sequence ID" value="KAJ4936387.1"/>
    <property type="molecule type" value="Genomic_DNA"/>
</dbReference>
<feature type="non-terminal residue" evidence="3">
    <location>
        <position position="1"/>
    </location>
</feature>
<protein>
    <submittedName>
        <fullName evidence="3">Uncharacterized protein</fullName>
    </submittedName>
</protein>
<feature type="compositionally biased region" description="Basic and acidic residues" evidence="1">
    <location>
        <begin position="120"/>
        <end position="137"/>
    </location>
</feature>
<dbReference type="Proteomes" id="UP001219934">
    <property type="component" value="Unassembled WGS sequence"/>
</dbReference>
<dbReference type="AlphaFoldDB" id="A0AAD6FJI9"/>
<evidence type="ECO:0000313" key="3">
    <source>
        <dbReference type="EMBL" id="KAJ4936387.1"/>
    </source>
</evidence>
<gene>
    <name evidence="3" type="ORF">JOQ06_000981</name>
</gene>
<evidence type="ECO:0000256" key="1">
    <source>
        <dbReference type="SAM" id="MobiDB-lite"/>
    </source>
</evidence>
<keyword evidence="4" id="KW-1185">Reference proteome</keyword>
<sequence length="150" mass="16354">MDKGALLMLLCLQAFLLITTVPSSEAAALLREDLTPPDRRVDLTALERLKIRRPKRGSGCWGRAGACSGFKVKQTAFLLITTVPSSEAAVLLREDLTPPDRRAFLLITTVPSSEAAVLLREDLTPPDRRPPPDKPEDPNPPLLVALGKHT</sequence>
<feature type="chain" id="PRO_5042168831" evidence="2">
    <location>
        <begin position="27"/>
        <end position="150"/>
    </location>
</feature>
<feature type="signal peptide" evidence="2">
    <location>
        <begin position="1"/>
        <end position="26"/>
    </location>
</feature>
<feature type="region of interest" description="Disordered" evidence="1">
    <location>
        <begin position="120"/>
        <end position="150"/>
    </location>
</feature>
<proteinExistence type="predicted"/>
<keyword evidence="2" id="KW-0732">Signal</keyword>
<evidence type="ECO:0000256" key="2">
    <source>
        <dbReference type="SAM" id="SignalP"/>
    </source>
</evidence>
<reference evidence="3" key="1">
    <citation type="submission" date="2022-11" db="EMBL/GenBank/DDBJ databases">
        <title>Chromosome-level genome of Pogonophryne albipinna.</title>
        <authorList>
            <person name="Jo E."/>
        </authorList>
    </citation>
    <scope>NUCLEOTIDE SEQUENCE</scope>
    <source>
        <strain evidence="3">SGF0006</strain>
        <tissue evidence="3">Muscle</tissue>
    </source>
</reference>
<comment type="caution">
    <text evidence="3">The sequence shown here is derived from an EMBL/GenBank/DDBJ whole genome shotgun (WGS) entry which is preliminary data.</text>
</comment>
<organism evidence="3 4">
    <name type="scientific">Pogonophryne albipinna</name>
    <dbReference type="NCBI Taxonomy" id="1090488"/>
    <lineage>
        <taxon>Eukaryota</taxon>
        <taxon>Metazoa</taxon>
        <taxon>Chordata</taxon>
        <taxon>Craniata</taxon>
        <taxon>Vertebrata</taxon>
        <taxon>Euteleostomi</taxon>
        <taxon>Actinopterygii</taxon>
        <taxon>Neopterygii</taxon>
        <taxon>Teleostei</taxon>
        <taxon>Neoteleostei</taxon>
        <taxon>Acanthomorphata</taxon>
        <taxon>Eupercaria</taxon>
        <taxon>Perciformes</taxon>
        <taxon>Notothenioidei</taxon>
        <taxon>Pogonophryne</taxon>
    </lineage>
</organism>
<name>A0AAD6FJI9_9TELE</name>
<accession>A0AAD6FJI9</accession>